<evidence type="ECO:0000313" key="2">
    <source>
        <dbReference type="Proteomes" id="UP000324800"/>
    </source>
</evidence>
<name>A0A5J4TPA9_9EUKA</name>
<accession>A0A5J4TPA9</accession>
<sequence length="224" mass="23357">EQEVNVIQQTLGTATQDIGEIQNLPNSANGDFAFSAESGTVWMYDNSWDNIGDIVPDQVAPASDVTPLVDSGTGVAGTSNEYSRGDHQHLLQISTVLPAKDTATGEVGVAATYARSNHTHHVNLSNSVPKRYTATGTAGSSNIYANGIYLGCDPNSTTGTISVEWSIVNTHDGEFRIGVGDQLLQSDQGLKISADGNTLSFNGSVIAGTGAYSGASNRSVNYSA</sequence>
<dbReference type="EMBL" id="SNRW01027097">
    <property type="protein sequence ID" value="KAA6360326.1"/>
    <property type="molecule type" value="Genomic_DNA"/>
</dbReference>
<protein>
    <submittedName>
        <fullName evidence="1">Uncharacterized protein</fullName>
    </submittedName>
</protein>
<gene>
    <name evidence="1" type="ORF">EZS28_044147</name>
</gene>
<dbReference type="Proteomes" id="UP000324800">
    <property type="component" value="Unassembled WGS sequence"/>
</dbReference>
<reference evidence="1 2" key="1">
    <citation type="submission" date="2019-03" db="EMBL/GenBank/DDBJ databases">
        <title>Single cell metagenomics reveals metabolic interactions within the superorganism composed of flagellate Streblomastix strix and complex community of Bacteroidetes bacteria on its surface.</title>
        <authorList>
            <person name="Treitli S.C."/>
            <person name="Kolisko M."/>
            <person name="Husnik F."/>
            <person name="Keeling P."/>
            <person name="Hampl V."/>
        </authorList>
    </citation>
    <scope>NUCLEOTIDE SEQUENCE [LARGE SCALE GENOMIC DNA]</scope>
    <source>
        <strain evidence="1">ST1C</strain>
    </source>
</reference>
<organism evidence="1 2">
    <name type="scientific">Streblomastix strix</name>
    <dbReference type="NCBI Taxonomy" id="222440"/>
    <lineage>
        <taxon>Eukaryota</taxon>
        <taxon>Metamonada</taxon>
        <taxon>Preaxostyla</taxon>
        <taxon>Oxymonadida</taxon>
        <taxon>Streblomastigidae</taxon>
        <taxon>Streblomastix</taxon>
    </lineage>
</organism>
<proteinExistence type="predicted"/>
<dbReference type="AlphaFoldDB" id="A0A5J4TPA9"/>
<feature type="non-terminal residue" evidence="1">
    <location>
        <position position="1"/>
    </location>
</feature>
<feature type="non-terminal residue" evidence="1">
    <location>
        <position position="224"/>
    </location>
</feature>
<comment type="caution">
    <text evidence="1">The sequence shown here is derived from an EMBL/GenBank/DDBJ whole genome shotgun (WGS) entry which is preliminary data.</text>
</comment>
<evidence type="ECO:0000313" key="1">
    <source>
        <dbReference type="EMBL" id="KAA6360326.1"/>
    </source>
</evidence>